<accession>A0A437QNI5</accession>
<evidence type="ECO:0000259" key="17">
    <source>
        <dbReference type="PROSITE" id="PS51198"/>
    </source>
</evidence>
<keyword evidence="7 15" id="KW-0067">ATP-binding</keyword>
<dbReference type="InterPro" id="IPR000212">
    <property type="entry name" value="DNA_helicase_UvrD/REP"/>
</dbReference>
<dbReference type="GO" id="GO:0043138">
    <property type="term" value="F:3'-5' DNA helicase activity"/>
    <property type="evidence" value="ECO:0007669"/>
    <property type="project" value="UniProtKB-EC"/>
</dbReference>
<keyword evidence="20" id="KW-1185">Reference proteome</keyword>
<feature type="compositionally biased region" description="Pro residues" evidence="16">
    <location>
        <begin position="1001"/>
        <end position="1010"/>
    </location>
</feature>
<evidence type="ECO:0000256" key="1">
    <source>
        <dbReference type="ARBA" id="ARBA00022722"/>
    </source>
</evidence>
<dbReference type="Gene3D" id="3.40.50.300">
    <property type="entry name" value="P-loop containing nucleotide triphosphate hydrolases"/>
    <property type="match status" value="4"/>
</dbReference>
<keyword evidence="2 15" id="KW-0547">Nucleotide-binding</keyword>
<dbReference type="OrthoDB" id="9810135at2"/>
<dbReference type="NCBIfam" id="TIGR02784">
    <property type="entry name" value="addA_alphas"/>
    <property type="match status" value="1"/>
</dbReference>
<proteinExistence type="predicted"/>
<evidence type="ECO:0000256" key="5">
    <source>
        <dbReference type="ARBA" id="ARBA00022806"/>
    </source>
</evidence>
<evidence type="ECO:0000256" key="7">
    <source>
        <dbReference type="ARBA" id="ARBA00022840"/>
    </source>
</evidence>
<feature type="domain" description="UvrD-like helicase ATP-binding" evidence="17">
    <location>
        <begin position="10"/>
        <end position="498"/>
    </location>
</feature>
<evidence type="ECO:0000256" key="8">
    <source>
        <dbReference type="ARBA" id="ARBA00023125"/>
    </source>
</evidence>
<evidence type="ECO:0000256" key="10">
    <source>
        <dbReference type="ARBA" id="ARBA00023235"/>
    </source>
</evidence>
<keyword evidence="10" id="KW-0413">Isomerase</keyword>
<evidence type="ECO:0000256" key="6">
    <source>
        <dbReference type="ARBA" id="ARBA00022839"/>
    </source>
</evidence>
<comment type="catalytic activity">
    <reaction evidence="14">
        <text>ATP + H2O = ADP + phosphate + H(+)</text>
        <dbReference type="Rhea" id="RHEA:13065"/>
        <dbReference type="ChEBI" id="CHEBI:15377"/>
        <dbReference type="ChEBI" id="CHEBI:15378"/>
        <dbReference type="ChEBI" id="CHEBI:30616"/>
        <dbReference type="ChEBI" id="CHEBI:43474"/>
        <dbReference type="ChEBI" id="CHEBI:456216"/>
        <dbReference type="EC" id="5.6.2.4"/>
    </reaction>
</comment>
<dbReference type="GO" id="GO:0005524">
    <property type="term" value="F:ATP binding"/>
    <property type="evidence" value="ECO:0007669"/>
    <property type="project" value="UniProtKB-UniRule"/>
</dbReference>
<dbReference type="Gene3D" id="3.90.320.10">
    <property type="match status" value="1"/>
</dbReference>
<protein>
    <recommendedName>
        <fullName evidence="12">DNA 3'-5' helicase</fullName>
        <ecNumber evidence="12">5.6.2.4</ecNumber>
    </recommendedName>
    <alternativeName>
        <fullName evidence="13">DNA 3'-5' helicase II</fullName>
    </alternativeName>
</protein>
<comment type="catalytic activity">
    <reaction evidence="11">
        <text>Couples ATP hydrolysis with the unwinding of duplex DNA by translocating in the 3'-5' direction.</text>
        <dbReference type="EC" id="5.6.2.4"/>
    </reaction>
</comment>
<keyword evidence="3" id="KW-0227">DNA damage</keyword>
<evidence type="ECO:0000256" key="11">
    <source>
        <dbReference type="ARBA" id="ARBA00034617"/>
    </source>
</evidence>
<dbReference type="GO" id="GO:0003677">
    <property type="term" value="F:DNA binding"/>
    <property type="evidence" value="ECO:0007669"/>
    <property type="project" value="UniProtKB-KW"/>
</dbReference>
<dbReference type="InterPro" id="IPR011604">
    <property type="entry name" value="PDDEXK-like_dom_sf"/>
</dbReference>
<dbReference type="GO" id="GO:0005829">
    <property type="term" value="C:cytosol"/>
    <property type="evidence" value="ECO:0007669"/>
    <property type="project" value="TreeGrafter"/>
</dbReference>
<evidence type="ECO:0000256" key="9">
    <source>
        <dbReference type="ARBA" id="ARBA00023204"/>
    </source>
</evidence>
<dbReference type="PROSITE" id="PS51217">
    <property type="entry name" value="UVRD_HELICASE_CTER"/>
    <property type="match status" value="1"/>
</dbReference>
<dbReference type="SUPFAM" id="SSF52540">
    <property type="entry name" value="P-loop containing nucleoside triphosphate hydrolases"/>
    <property type="match status" value="1"/>
</dbReference>
<keyword evidence="4 15" id="KW-0378">Hydrolase</keyword>
<dbReference type="EMBL" id="SADE01000002">
    <property type="protein sequence ID" value="RVU36020.1"/>
    <property type="molecule type" value="Genomic_DNA"/>
</dbReference>
<dbReference type="Pfam" id="PF00580">
    <property type="entry name" value="UvrD-helicase"/>
    <property type="match status" value="2"/>
</dbReference>
<dbReference type="GO" id="GO:0033202">
    <property type="term" value="C:DNA helicase complex"/>
    <property type="evidence" value="ECO:0007669"/>
    <property type="project" value="TreeGrafter"/>
</dbReference>
<evidence type="ECO:0000256" key="13">
    <source>
        <dbReference type="ARBA" id="ARBA00034923"/>
    </source>
</evidence>
<dbReference type="GO" id="GO:0004527">
    <property type="term" value="F:exonuclease activity"/>
    <property type="evidence" value="ECO:0007669"/>
    <property type="project" value="UniProtKB-KW"/>
</dbReference>
<keyword evidence="8" id="KW-0238">DNA-binding</keyword>
<dbReference type="PANTHER" id="PTHR11070:SF2">
    <property type="entry name" value="ATP-DEPENDENT DNA HELICASE SRS2"/>
    <property type="match status" value="1"/>
</dbReference>
<dbReference type="AlphaFoldDB" id="A0A437QNI5"/>
<dbReference type="Proteomes" id="UP000287447">
    <property type="component" value="Unassembled WGS sequence"/>
</dbReference>
<dbReference type="Gene3D" id="1.10.486.10">
    <property type="entry name" value="PCRA, domain 4"/>
    <property type="match status" value="1"/>
</dbReference>
<evidence type="ECO:0000256" key="14">
    <source>
        <dbReference type="ARBA" id="ARBA00048988"/>
    </source>
</evidence>
<reference evidence="20" key="1">
    <citation type="submission" date="2019-01" db="EMBL/GenBank/DDBJ databases">
        <title>Gri0909 isolated from a small marine red alga.</title>
        <authorList>
            <person name="Kim J."/>
            <person name="Jeong S.E."/>
            <person name="Jeon C.O."/>
        </authorList>
    </citation>
    <scope>NUCLEOTIDE SEQUENCE [LARGE SCALE GENOMIC DNA]</scope>
    <source>
        <strain evidence="20">Gri0909</strain>
    </source>
</reference>
<keyword evidence="5 15" id="KW-0347">Helicase</keyword>
<dbReference type="InterPro" id="IPR014151">
    <property type="entry name" value="DNA_helicase_AddA"/>
</dbReference>
<organism evidence="19 20">
    <name type="scientific">Hwanghaeella grinnelliae</name>
    <dbReference type="NCBI Taxonomy" id="2500179"/>
    <lineage>
        <taxon>Bacteria</taxon>
        <taxon>Pseudomonadati</taxon>
        <taxon>Pseudomonadota</taxon>
        <taxon>Alphaproteobacteria</taxon>
        <taxon>Rhodospirillales</taxon>
        <taxon>Rhodospirillaceae</taxon>
        <taxon>Hwanghaeella</taxon>
    </lineage>
</organism>
<feature type="region of interest" description="Disordered" evidence="16">
    <location>
        <begin position="1"/>
        <end position="21"/>
    </location>
</feature>
<keyword evidence="9" id="KW-0234">DNA repair</keyword>
<dbReference type="Pfam" id="PF12705">
    <property type="entry name" value="PDDEXK_1"/>
    <property type="match status" value="1"/>
</dbReference>
<keyword evidence="6" id="KW-0269">Exonuclease</keyword>
<comment type="caution">
    <text evidence="19">The sequence shown here is derived from an EMBL/GenBank/DDBJ whole genome shotgun (WGS) entry which is preliminary data.</text>
</comment>
<evidence type="ECO:0000256" key="15">
    <source>
        <dbReference type="PROSITE-ProRule" id="PRU00560"/>
    </source>
</evidence>
<dbReference type="GO" id="GO:0000725">
    <property type="term" value="P:recombinational repair"/>
    <property type="evidence" value="ECO:0007669"/>
    <property type="project" value="TreeGrafter"/>
</dbReference>
<evidence type="ECO:0000256" key="3">
    <source>
        <dbReference type="ARBA" id="ARBA00022763"/>
    </source>
</evidence>
<name>A0A437QNI5_9PROT</name>
<sequence length="1203" mass="131218">MTGASFSSPRPDPNIAQRKAADPTGSVWVSASAGSGKTKVLTDRVLALLLTGSAPEKILCITFTKAAASEMANRLNARLGAWARMDDETLAKEIAAILDRPPSPQEERRARRLFALVLDAPGGLKIQTIHSFCQSLLGRFPIEANTPPHFDVMDERTAAELMQVARDRVLNQGMDDPDLGKALGVISQYVQEDQFNTLLQRISSERSRLAMLIGDGEEPLFDAVARIYAAVGADPALGEDDVVAAACEDGAFDKAGLASAFQVLRDLGTPKNDGAAAARIERWINADAAGRQAILDDYRLAYFTSGGDPRANLAGKKVREQRPDIELLLDRERERLVEIDAAVARQVTAACSAALLTLGTAILAQYQRAKDLRAKLDYDDLILRARDLLRGSLVANPSWVMFKLDGGIDHILVDEAQDTSREQWEVISGLADDFFSGEGQGLENRTIFVVGDVKQSIYSFQRADPDAFDTMRDYFQARIQAAGERFGRVPMEVSFRSTEAVLAAVDATFADDRAKIGLVPPDGTVTHYAHRAGVPGLVELWPVVEKVDGEVPEHWSAPVAVQSDVPPVARLAQGLAEKIAGWIGKEYLPSKGRTVRAGDILVLVRRRTEFVDRLIRELKQRGVTVAGVDRLTLSKHIAVMDLLALGQFLLLPEDDLTLATVLKGPFIGFDDDDLFRLAHDRGKQSLWRRLEAAQKSEGKVDGRMKAAWDWLSGLLAAVDYHPPYELYAHILTQPCPAPVPSHAAVAEFAPMSGRRALISRLGVEAEDPVDEFLSLTLSFDLRRVPSLQGFLHWFAAGEAEIKRDLESGENDALRLMTVHGAKGLQAPIVILPDTVRKPAGGGANVSFYWVDDAVSRAGADASPVFLWPPAKRFEEDRCKTAREAAEWKADQEYRRLLYVAMTRAEDRLYICGYSTEKAIKEGCWYDLVRNGLNGLPGIAEVPFDAGEDWSGDALRLSMGAANEDVGSETAEGAVVTAAAQTSADLTDIPVPDWLFAEPAVEPTPPNPVAPSRPDVEDPPVRSPLADGKGPDGGVLGDEDRFKRGLLIHSLLQFLPDQPAGRRRELALSYLSRPAHGLTEAGRDRMVEEVMAVMDHPDFAAIFGPGSRAEAPIVGVLERASGIDVVSGQIDRLLVTENEVLVVDYKTLRPAPADSRQIPLAYRRQLAGYKGLLQKVFPGKTVKCALLWTDIPSLMPVDDDLITL</sequence>
<evidence type="ECO:0000259" key="18">
    <source>
        <dbReference type="PROSITE" id="PS51217"/>
    </source>
</evidence>
<keyword evidence="1" id="KW-0540">Nuclease</keyword>
<dbReference type="PROSITE" id="PS51198">
    <property type="entry name" value="UVRD_HELICASE_ATP_BIND"/>
    <property type="match status" value="1"/>
</dbReference>
<evidence type="ECO:0000256" key="16">
    <source>
        <dbReference type="SAM" id="MobiDB-lite"/>
    </source>
</evidence>
<evidence type="ECO:0000256" key="4">
    <source>
        <dbReference type="ARBA" id="ARBA00022801"/>
    </source>
</evidence>
<dbReference type="InterPro" id="IPR038726">
    <property type="entry name" value="PDDEXK_AddAB-type"/>
</dbReference>
<evidence type="ECO:0000313" key="20">
    <source>
        <dbReference type="Proteomes" id="UP000287447"/>
    </source>
</evidence>
<dbReference type="InterPro" id="IPR014017">
    <property type="entry name" value="DNA_helicase_UvrD-like_C"/>
</dbReference>
<evidence type="ECO:0000256" key="12">
    <source>
        <dbReference type="ARBA" id="ARBA00034808"/>
    </source>
</evidence>
<feature type="domain" description="UvrD-like helicase C-terminal" evidence="18">
    <location>
        <begin position="521"/>
        <end position="823"/>
    </location>
</feature>
<evidence type="ECO:0000256" key="2">
    <source>
        <dbReference type="ARBA" id="ARBA00022741"/>
    </source>
</evidence>
<dbReference type="PANTHER" id="PTHR11070">
    <property type="entry name" value="UVRD / RECB / PCRA DNA HELICASE FAMILY MEMBER"/>
    <property type="match status" value="1"/>
</dbReference>
<dbReference type="InterPro" id="IPR027417">
    <property type="entry name" value="P-loop_NTPase"/>
</dbReference>
<feature type="binding site" evidence="15">
    <location>
        <begin position="31"/>
        <end position="38"/>
    </location>
    <ligand>
        <name>ATP</name>
        <dbReference type="ChEBI" id="CHEBI:30616"/>
    </ligand>
</feature>
<gene>
    <name evidence="19" type="primary">addA</name>
    <name evidence="19" type="ORF">EOI86_12305</name>
</gene>
<dbReference type="EC" id="5.6.2.4" evidence="12"/>
<dbReference type="RefSeq" id="WP_127765497.1">
    <property type="nucleotide sequence ID" value="NZ_SADE01000002.1"/>
</dbReference>
<dbReference type="InterPro" id="IPR014016">
    <property type="entry name" value="UvrD-like_ATP-bd"/>
</dbReference>
<evidence type="ECO:0000313" key="19">
    <source>
        <dbReference type="EMBL" id="RVU36020.1"/>
    </source>
</evidence>
<dbReference type="Pfam" id="PF13361">
    <property type="entry name" value="UvrD_C"/>
    <property type="match status" value="1"/>
</dbReference>
<feature type="region of interest" description="Disordered" evidence="16">
    <location>
        <begin position="997"/>
        <end position="1035"/>
    </location>
</feature>